<feature type="region of interest" description="Disordered" evidence="1">
    <location>
        <begin position="91"/>
        <end position="143"/>
    </location>
</feature>
<dbReference type="Proteomes" id="UP001205105">
    <property type="component" value="Unassembled WGS sequence"/>
</dbReference>
<evidence type="ECO:0000259" key="3">
    <source>
        <dbReference type="Pfam" id="PF05548"/>
    </source>
</evidence>
<organism evidence="4 5">
    <name type="scientific">Chlorella ohadii</name>
    <dbReference type="NCBI Taxonomy" id="2649997"/>
    <lineage>
        <taxon>Eukaryota</taxon>
        <taxon>Viridiplantae</taxon>
        <taxon>Chlorophyta</taxon>
        <taxon>core chlorophytes</taxon>
        <taxon>Trebouxiophyceae</taxon>
        <taxon>Chlorellales</taxon>
        <taxon>Chlorellaceae</taxon>
        <taxon>Chlorella clade</taxon>
        <taxon>Chlorella</taxon>
    </lineage>
</organism>
<dbReference type="AlphaFoldDB" id="A0AAD5DWI6"/>
<dbReference type="SUPFAM" id="SSF55486">
    <property type="entry name" value="Metalloproteases ('zincins'), catalytic domain"/>
    <property type="match status" value="1"/>
</dbReference>
<gene>
    <name evidence="4" type="ORF">COHA_002414</name>
</gene>
<evidence type="ECO:0000256" key="1">
    <source>
        <dbReference type="SAM" id="MobiDB-lite"/>
    </source>
</evidence>
<evidence type="ECO:0000313" key="5">
    <source>
        <dbReference type="Proteomes" id="UP001205105"/>
    </source>
</evidence>
<dbReference type="EMBL" id="JADXDR010000035">
    <property type="protein sequence ID" value="KAI7843863.1"/>
    <property type="molecule type" value="Genomic_DNA"/>
</dbReference>
<reference evidence="4" key="1">
    <citation type="submission" date="2020-11" db="EMBL/GenBank/DDBJ databases">
        <title>Chlorella ohadii genome sequencing and assembly.</title>
        <authorList>
            <person name="Murik O."/>
            <person name="Treves H."/>
            <person name="Kedem I."/>
            <person name="Shotland Y."/>
            <person name="Kaplan A."/>
        </authorList>
    </citation>
    <scope>NUCLEOTIDE SEQUENCE</scope>
    <source>
        <strain evidence="4">1</strain>
    </source>
</reference>
<dbReference type="Pfam" id="PF05548">
    <property type="entry name" value="Peptidase_M11"/>
    <property type="match status" value="1"/>
</dbReference>
<keyword evidence="2" id="KW-0732">Signal</keyword>
<proteinExistence type="predicted"/>
<sequence>MTSKGARHAVIALLLLLAAAAATARPVGEDIEAPDAVEGTALLRFVDWIDGRAATLYMVQEPGSPDLVQVELDDPSDADKFVPGAVLRVTGKRKEPPGQQKRKRIKADNVQVLAGSRSRGGPKNTDGEDSGEAADSGSGGEPMLLTSKPLATAATVTVGTVQQLPVKLAQMKLLVVPIKVNAYLADGSTLNTACPRSGQVYLYTDDAGRDVYSPWTLEGLATETVSRTKLRGAFFGPNTNGETVASMFADCSYQQTRLAAEAALGGSKVMNYVALPCKGYVNGIAMQWSVCDSDAWVAAASYLAQQQLAAQGDSLANYPFKVFLLPNRPADCVWGAVAWANSDQSVHVQALGDVALAPFVYLHELGHTLNLEHAGKGDNVYGDDTAMMGGFPPGGGLSNGGTDRCHNAPHSWQLGWTDAVMLNKDSLRAGANRAVDIYLPTQSAPSGGTPQVLRVVPNWLASTSSLRIWASYRTREGGDDDMGTTLTGKVHIYTGSINAANQWVVTNWETSLTLNGPAWVHAPSGLQIQFVGLSGKTARLRVRR</sequence>
<protein>
    <recommendedName>
        <fullName evidence="3">Peptidase M11 gametolysin domain-containing protein</fullName>
    </recommendedName>
</protein>
<evidence type="ECO:0000313" key="4">
    <source>
        <dbReference type="EMBL" id="KAI7843863.1"/>
    </source>
</evidence>
<evidence type="ECO:0000256" key="2">
    <source>
        <dbReference type="SAM" id="SignalP"/>
    </source>
</evidence>
<feature type="chain" id="PRO_5042025363" description="Peptidase M11 gametolysin domain-containing protein" evidence="2">
    <location>
        <begin position="25"/>
        <end position="544"/>
    </location>
</feature>
<dbReference type="InterPro" id="IPR008752">
    <property type="entry name" value="Peptidase_M11"/>
</dbReference>
<feature type="domain" description="Peptidase M11 gametolysin" evidence="3">
    <location>
        <begin position="223"/>
        <end position="494"/>
    </location>
</feature>
<accession>A0AAD5DWI6</accession>
<name>A0AAD5DWI6_9CHLO</name>
<comment type="caution">
    <text evidence="4">The sequence shown here is derived from an EMBL/GenBank/DDBJ whole genome shotgun (WGS) entry which is preliminary data.</text>
</comment>
<feature type="signal peptide" evidence="2">
    <location>
        <begin position="1"/>
        <end position="24"/>
    </location>
</feature>
<keyword evidence="5" id="KW-1185">Reference proteome</keyword>